<dbReference type="EMBL" id="BMKC01000001">
    <property type="protein sequence ID" value="GGA75429.1"/>
    <property type="molecule type" value="Genomic_DNA"/>
</dbReference>
<evidence type="ECO:0000313" key="2">
    <source>
        <dbReference type="EMBL" id="GGA75429.1"/>
    </source>
</evidence>
<evidence type="ECO:0000256" key="1">
    <source>
        <dbReference type="SAM" id="MobiDB-lite"/>
    </source>
</evidence>
<sequence length="69" mass="7184">MSTLGEAAWARLRQLAACSLGYFLRGDKGANLVIAAGQVAPAIAPAPARPLKMPTPASARDRQTRRPGA</sequence>
<comment type="caution">
    <text evidence="2">The sequence shown here is derived from an EMBL/GenBank/DDBJ whole genome shotgun (WGS) entry which is preliminary data.</text>
</comment>
<gene>
    <name evidence="2" type="ORF">GCM10011521_12000</name>
</gene>
<protein>
    <submittedName>
        <fullName evidence="2">Uncharacterized protein</fullName>
    </submittedName>
</protein>
<dbReference type="Proteomes" id="UP000623419">
    <property type="component" value="Unassembled WGS sequence"/>
</dbReference>
<feature type="region of interest" description="Disordered" evidence="1">
    <location>
        <begin position="46"/>
        <end position="69"/>
    </location>
</feature>
<keyword evidence="3" id="KW-1185">Reference proteome</keyword>
<reference evidence="3" key="1">
    <citation type="journal article" date="2019" name="Int. J. Syst. Evol. Microbiol.">
        <title>The Global Catalogue of Microorganisms (GCM) 10K type strain sequencing project: providing services to taxonomists for standard genome sequencing and annotation.</title>
        <authorList>
            <consortium name="The Broad Institute Genomics Platform"/>
            <consortium name="The Broad Institute Genome Sequencing Center for Infectious Disease"/>
            <person name="Wu L."/>
            <person name="Ma J."/>
        </authorList>
    </citation>
    <scope>NUCLEOTIDE SEQUENCE [LARGE SCALE GENOMIC DNA]</scope>
    <source>
        <strain evidence="3">CGMCC 1.15905</strain>
    </source>
</reference>
<proteinExistence type="predicted"/>
<organism evidence="2 3">
    <name type="scientific">Arenimonas soli</name>
    <dbReference type="NCBI Taxonomy" id="2269504"/>
    <lineage>
        <taxon>Bacteria</taxon>
        <taxon>Pseudomonadati</taxon>
        <taxon>Pseudomonadota</taxon>
        <taxon>Gammaproteobacteria</taxon>
        <taxon>Lysobacterales</taxon>
        <taxon>Lysobacteraceae</taxon>
        <taxon>Arenimonas</taxon>
    </lineage>
</organism>
<name>A0ABQ1HGV8_9GAMM</name>
<feature type="compositionally biased region" description="Basic and acidic residues" evidence="1">
    <location>
        <begin position="59"/>
        <end position="69"/>
    </location>
</feature>
<accession>A0ABQ1HGV8</accession>
<evidence type="ECO:0000313" key="3">
    <source>
        <dbReference type="Proteomes" id="UP000623419"/>
    </source>
</evidence>